<protein>
    <submittedName>
        <fullName evidence="2">Uncharacterized protein</fullName>
    </submittedName>
</protein>
<dbReference type="EMBL" id="LT907975">
    <property type="protein sequence ID" value="SOB57575.1"/>
    <property type="molecule type" value="Genomic_DNA"/>
</dbReference>
<accession>A0A2C8F6V7</accession>
<keyword evidence="1" id="KW-0472">Membrane</keyword>
<dbReference type="Proteomes" id="UP000219215">
    <property type="component" value="Chromosome DPRO"/>
</dbReference>
<proteinExistence type="predicted"/>
<feature type="transmembrane region" description="Helical" evidence="1">
    <location>
        <begin position="141"/>
        <end position="160"/>
    </location>
</feature>
<reference evidence="3" key="1">
    <citation type="submission" date="2017-09" db="EMBL/GenBank/DDBJ databases">
        <authorList>
            <person name="Regsiter A."/>
            <person name="William W."/>
        </authorList>
    </citation>
    <scope>NUCLEOTIDE SEQUENCE [LARGE SCALE GENOMIC DNA]</scope>
    <source>
        <strain evidence="3">500-1</strain>
    </source>
</reference>
<evidence type="ECO:0000256" key="1">
    <source>
        <dbReference type="SAM" id="Phobius"/>
    </source>
</evidence>
<dbReference type="OrthoDB" id="5422071at2"/>
<feature type="transmembrane region" description="Helical" evidence="1">
    <location>
        <begin position="63"/>
        <end position="81"/>
    </location>
</feature>
<feature type="transmembrane region" description="Helical" evidence="1">
    <location>
        <begin position="172"/>
        <end position="193"/>
    </location>
</feature>
<dbReference type="AlphaFoldDB" id="A0A2C8F6V7"/>
<organism evidence="2 3">
    <name type="scientific">Pseudodesulfovibrio profundus</name>
    <dbReference type="NCBI Taxonomy" id="57320"/>
    <lineage>
        <taxon>Bacteria</taxon>
        <taxon>Pseudomonadati</taxon>
        <taxon>Thermodesulfobacteriota</taxon>
        <taxon>Desulfovibrionia</taxon>
        <taxon>Desulfovibrionales</taxon>
        <taxon>Desulfovibrionaceae</taxon>
    </lineage>
</organism>
<keyword evidence="3" id="KW-1185">Reference proteome</keyword>
<keyword evidence="1" id="KW-1133">Transmembrane helix</keyword>
<dbReference type="KEGG" id="pprf:DPRO_0690"/>
<gene>
    <name evidence="2" type="ORF">DPRO_0690</name>
</gene>
<evidence type="ECO:0000313" key="2">
    <source>
        <dbReference type="EMBL" id="SOB57575.1"/>
    </source>
</evidence>
<evidence type="ECO:0000313" key="3">
    <source>
        <dbReference type="Proteomes" id="UP000219215"/>
    </source>
</evidence>
<sequence>MHKHKTIMVSLIVICIAGFGALFSDVVMADNEHGFERHFEREDQHSIPFLETDNEGNETAGQMAAWLLLVANLPVALSLLIKGMNRFAPIGAELKKTLANINRMQKKALMWLHYYLNLSILGIVLWHWLSSRCKSSALPELGLIVMVTVIALGFFIKFKLCPKSFRKLAYQIHTQPVVFIVMILVLTIGHLIVD</sequence>
<feature type="transmembrane region" description="Helical" evidence="1">
    <location>
        <begin position="111"/>
        <end position="129"/>
    </location>
</feature>
<name>A0A2C8F6V7_9BACT</name>
<keyword evidence="1" id="KW-0812">Transmembrane</keyword>